<dbReference type="InterPro" id="IPR029016">
    <property type="entry name" value="GAF-like_dom_sf"/>
</dbReference>
<evidence type="ECO:0000256" key="1">
    <source>
        <dbReference type="ARBA" id="ARBA00000085"/>
    </source>
</evidence>
<dbReference type="SUPFAM" id="SSF52172">
    <property type="entry name" value="CheY-like"/>
    <property type="match status" value="1"/>
</dbReference>
<dbReference type="InterPro" id="IPR001789">
    <property type="entry name" value="Sig_transdc_resp-reg_receiver"/>
</dbReference>
<keyword evidence="11" id="KW-0175">Coiled coil</keyword>
<dbReference type="SMART" id="SM00065">
    <property type="entry name" value="GAF"/>
    <property type="match status" value="1"/>
</dbReference>
<protein>
    <recommendedName>
        <fullName evidence="8">Circadian input-output histidine kinase CikA</fullName>
        <ecNumber evidence="3">2.7.13.3</ecNumber>
    </recommendedName>
</protein>
<dbReference type="EMBL" id="JACJPY010000046">
    <property type="protein sequence ID" value="MBD2151244.1"/>
    <property type="molecule type" value="Genomic_DNA"/>
</dbReference>
<dbReference type="Gene3D" id="3.10.580.10">
    <property type="entry name" value="CBS-domain"/>
    <property type="match status" value="2"/>
</dbReference>
<feature type="modified residue" description="4-aspartylphosphate" evidence="9">
    <location>
        <position position="1254"/>
    </location>
</feature>
<dbReference type="Proteomes" id="UP000631421">
    <property type="component" value="Unassembled WGS sequence"/>
</dbReference>
<evidence type="ECO:0000259" key="12">
    <source>
        <dbReference type="PROSITE" id="PS50046"/>
    </source>
</evidence>
<dbReference type="PANTHER" id="PTHR43047:SF63">
    <property type="entry name" value="HISTIDINE KINASE"/>
    <property type="match status" value="1"/>
</dbReference>
<dbReference type="SMART" id="SM00387">
    <property type="entry name" value="HATPase_c"/>
    <property type="match status" value="1"/>
</dbReference>
<dbReference type="GO" id="GO:0000155">
    <property type="term" value="F:phosphorelay sensor kinase activity"/>
    <property type="evidence" value="ECO:0007669"/>
    <property type="project" value="InterPro"/>
</dbReference>
<feature type="domain" description="Phytochrome chromophore attachment site" evidence="12">
    <location>
        <begin position="750"/>
        <end position="889"/>
    </location>
</feature>
<keyword evidence="5" id="KW-0808">Transferase</keyword>
<dbReference type="InterPro" id="IPR036097">
    <property type="entry name" value="HisK_dim/P_sf"/>
</dbReference>
<dbReference type="SMART" id="SM00086">
    <property type="entry name" value="PAC"/>
    <property type="match status" value="2"/>
</dbReference>
<dbReference type="InterPro" id="IPR046342">
    <property type="entry name" value="CBS_dom_sf"/>
</dbReference>
<dbReference type="InterPro" id="IPR005467">
    <property type="entry name" value="His_kinase_dom"/>
</dbReference>
<reference evidence="17" key="1">
    <citation type="journal article" date="2015" name="ISME J.">
        <title>Draft Genome Sequence of Streptomyces incarnatus NRRL8089, which Produces the Nucleoside Antibiotic Sinefungin.</title>
        <authorList>
            <person name="Oshima K."/>
            <person name="Hattori M."/>
            <person name="Shimizu H."/>
            <person name="Fukuda K."/>
            <person name="Nemoto M."/>
            <person name="Inagaki K."/>
            <person name="Tamura T."/>
        </authorList>
    </citation>
    <scope>NUCLEOTIDE SEQUENCE</scope>
    <source>
        <strain evidence="17">FACHB-1277</strain>
    </source>
</reference>
<dbReference type="PROSITE" id="PS50109">
    <property type="entry name" value="HIS_KIN"/>
    <property type="match status" value="1"/>
</dbReference>
<evidence type="ECO:0000256" key="3">
    <source>
        <dbReference type="ARBA" id="ARBA00012438"/>
    </source>
</evidence>
<dbReference type="PROSITE" id="PS50112">
    <property type="entry name" value="PAS"/>
    <property type="match status" value="1"/>
</dbReference>
<dbReference type="Gene3D" id="3.30.565.10">
    <property type="entry name" value="Histidine kinase-like ATPase, C-terminal domain"/>
    <property type="match status" value="1"/>
</dbReference>
<dbReference type="Gene3D" id="1.10.287.130">
    <property type="match status" value="1"/>
</dbReference>
<dbReference type="InterPro" id="IPR011006">
    <property type="entry name" value="CheY-like_superfamily"/>
</dbReference>
<feature type="domain" description="CBS" evidence="16">
    <location>
        <begin position="243"/>
        <end position="304"/>
    </location>
</feature>
<dbReference type="PANTHER" id="PTHR43047">
    <property type="entry name" value="TWO-COMPONENT HISTIDINE PROTEIN KINASE"/>
    <property type="match status" value="1"/>
</dbReference>
<dbReference type="SUPFAM" id="SSF55874">
    <property type="entry name" value="ATPase domain of HSP90 chaperone/DNA topoisomerase II/histidine kinase"/>
    <property type="match status" value="1"/>
</dbReference>
<evidence type="ECO:0000256" key="11">
    <source>
        <dbReference type="SAM" id="Coils"/>
    </source>
</evidence>
<dbReference type="InterPro" id="IPR016132">
    <property type="entry name" value="Phyto_chromo_attachment"/>
</dbReference>
<feature type="domain" description="Response regulatory" evidence="14">
    <location>
        <begin position="1205"/>
        <end position="1321"/>
    </location>
</feature>
<evidence type="ECO:0000313" key="18">
    <source>
        <dbReference type="Proteomes" id="UP000631421"/>
    </source>
</evidence>
<dbReference type="InterPro" id="IPR003594">
    <property type="entry name" value="HATPase_dom"/>
</dbReference>
<evidence type="ECO:0000313" key="17">
    <source>
        <dbReference type="EMBL" id="MBD2151244.1"/>
    </source>
</evidence>
<evidence type="ECO:0000256" key="5">
    <source>
        <dbReference type="ARBA" id="ARBA00022679"/>
    </source>
</evidence>
<evidence type="ECO:0000259" key="14">
    <source>
        <dbReference type="PROSITE" id="PS50110"/>
    </source>
</evidence>
<dbReference type="Gene3D" id="3.30.450.20">
    <property type="entry name" value="PAS domain"/>
    <property type="match status" value="3"/>
</dbReference>
<organism evidence="17 18">
    <name type="scientific">Pseudanabaena cinerea FACHB-1277</name>
    <dbReference type="NCBI Taxonomy" id="2949581"/>
    <lineage>
        <taxon>Bacteria</taxon>
        <taxon>Bacillati</taxon>
        <taxon>Cyanobacteriota</taxon>
        <taxon>Cyanophyceae</taxon>
        <taxon>Pseudanabaenales</taxon>
        <taxon>Pseudanabaenaceae</taxon>
        <taxon>Pseudanabaena</taxon>
        <taxon>Pseudanabaena cinerea</taxon>
    </lineage>
</organism>
<dbReference type="CDD" id="cd17774">
    <property type="entry name" value="CBS_two-component_sensor_histidine_kinase_repeat2"/>
    <property type="match status" value="1"/>
</dbReference>
<dbReference type="InterPro" id="IPR003661">
    <property type="entry name" value="HisK_dim/P_dom"/>
</dbReference>
<dbReference type="SUPFAM" id="SSF55785">
    <property type="entry name" value="PYP-like sensor domain (PAS domain)"/>
    <property type="match status" value="3"/>
</dbReference>
<dbReference type="SMART" id="SM00388">
    <property type="entry name" value="HisKA"/>
    <property type="match status" value="1"/>
</dbReference>
<feature type="domain" description="PAS" evidence="15">
    <location>
        <begin position="491"/>
        <end position="533"/>
    </location>
</feature>
<dbReference type="PRINTS" id="PR00344">
    <property type="entry name" value="BCTRLSENSOR"/>
</dbReference>
<dbReference type="Gene3D" id="3.30.450.40">
    <property type="match status" value="1"/>
</dbReference>
<dbReference type="NCBIfam" id="TIGR00229">
    <property type="entry name" value="sensory_box"/>
    <property type="match status" value="2"/>
</dbReference>
<dbReference type="SUPFAM" id="SSF55781">
    <property type="entry name" value="GAF domain-like"/>
    <property type="match status" value="1"/>
</dbReference>
<dbReference type="InterPro" id="IPR001610">
    <property type="entry name" value="PAC"/>
</dbReference>
<dbReference type="Pfam" id="PF13426">
    <property type="entry name" value="PAS_9"/>
    <property type="match status" value="2"/>
</dbReference>
<keyword evidence="7" id="KW-0902">Two-component regulatory system</keyword>
<dbReference type="Pfam" id="PF00571">
    <property type="entry name" value="CBS"/>
    <property type="match status" value="4"/>
</dbReference>
<dbReference type="InterPro" id="IPR004358">
    <property type="entry name" value="Sig_transdc_His_kin-like_C"/>
</dbReference>
<evidence type="ECO:0000256" key="2">
    <source>
        <dbReference type="ARBA" id="ARBA00006402"/>
    </source>
</evidence>
<proteinExistence type="inferred from homology"/>
<dbReference type="InterPro" id="IPR035965">
    <property type="entry name" value="PAS-like_dom_sf"/>
</dbReference>
<keyword evidence="6" id="KW-0418">Kinase</keyword>
<dbReference type="FunFam" id="3.30.565.10:FF:000010">
    <property type="entry name" value="Sensor histidine kinase RcsC"/>
    <property type="match status" value="1"/>
</dbReference>
<dbReference type="PROSITE" id="PS51371">
    <property type="entry name" value="CBS"/>
    <property type="match status" value="3"/>
</dbReference>
<evidence type="ECO:0000256" key="9">
    <source>
        <dbReference type="PROSITE-ProRule" id="PRU00169"/>
    </source>
</evidence>
<dbReference type="CDD" id="cd17546">
    <property type="entry name" value="REC_hyHK_CKI1_RcsC-like"/>
    <property type="match status" value="1"/>
</dbReference>
<comment type="similarity">
    <text evidence="2">In the N-terminal section; belongs to the phytochrome family.</text>
</comment>
<dbReference type="CDD" id="cd04620">
    <property type="entry name" value="CBS_two-component_sensor_histidine_kinase_repeat1"/>
    <property type="match status" value="1"/>
</dbReference>
<evidence type="ECO:0000256" key="4">
    <source>
        <dbReference type="ARBA" id="ARBA00022553"/>
    </source>
</evidence>
<comment type="catalytic activity">
    <reaction evidence="1">
        <text>ATP + protein L-histidine = ADP + protein N-phospho-L-histidine.</text>
        <dbReference type="EC" id="2.7.13.3"/>
    </reaction>
</comment>
<gene>
    <name evidence="17" type="ORF">H6F44_14095</name>
</gene>
<dbReference type="InterPro" id="IPR000644">
    <property type="entry name" value="CBS_dom"/>
</dbReference>
<dbReference type="InterPro" id="IPR003018">
    <property type="entry name" value="GAF"/>
</dbReference>
<evidence type="ECO:0000259" key="13">
    <source>
        <dbReference type="PROSITE" id="PS50109"/>
    </source>
</evidence>
<comment type="caution">
    <text evidence="17">The sequence shown here is derived from an EMBL/GenBank/DDBJ whole genome shotgun (WGS) entry which is preliminary data.</text>
</comment>
<feature type="domain" description="CBS" evidence="16">
    <location>
        <begin position="102"/>
        <end position="162"/>
    </location>
</feature>
<dbReference type="Gene3D" id="3.40.50.2300">
    <property type="match status" value="1"/>
</dbReference>
<dbReference type="EC" id="2.7.13.3" evidence="3"/>
<feature type="domain" description="Histidine kinase" evidence="13">
    <location>
        <begin position="944"/>
        <end position="1176"/>
    </location>
</feature>
<sequence>MFTHFHAITKSELDAAIIRNPIVVSPVTTVMAAICKMSELRSQCATMQDQPHKQAQLHIDVRSSCVLVVEQERILGIMTERDVVRLSAEQRSLDVLTVQEVMTHPVVTMRESAFTDLFMTVNLIQQQHIRHLPIVDDQDRLVGIVTHESLRQTSRPIDLLRLRLVSEVMTSDVVCAQAEQPMLAITKLMATHCVSSVIITTQNDHAQTQPTSQVPIGIVTERDIVQFQALGLNLDRSTASEMMSSPIFTVKPTDSLLVVYQLMEQHFISRLAVTDPDNQLLGIITQSSLLQALNPVEIYNLAAELEQRVLRLEEEKIALLEHRNIELEQQQILTYRQLQEELQERQKTELALLELNQSLEAKIAKRTQELRTSNAKVRAMIDALPDLLLRVNRQGECLEYINTGEYRDKFHQIHENISEILPPDLYQRQLEAIDQALITGNLQVYEHQLYDKHDRLVFEEVRIVPIGSDEAMIILRDQTDSKRTELALKASEARFRGIFDANVVGMLFVNLNGEITDANDCFLNLVGYSRDELQLGQLDWARMTAPEYLSMDMHAIAHVKLNGVIEPWEKVYFHKDGYPVSVLSSLAMVSETECVCVVVDISDLKRTEKELQQKLATIETAIDGIAIKKADQYIYLNRSHAKMFGYAEVDELLSKSWHISYSPAQLERFEYEIFPALQRDRSWAGEMIAIRKDGSTFDEELSLSLTDDGLLICVCRDISDRKHSEQIIAQQAQQEILLREITQRIRTSLNLQTIFDTACQEIRHLLNADRVGIFRFNIDSGCDDGEFVAEAAIAGLRSVLAQPVHDHCFGEDYSPLYLEGRFSAMDDIYNHGLKPCHLEVLTQFQIRANLIIPLFYGEKLWGLLCVHQCDRPRTWQRFEINLTQQIAIQLAIAIQQASLYEQLQQELGDRKKAQQQLTERNEQLAISNEELARATRLKDEFLANMSHELRTPLNAILGMTEGLQEGIFGHVTEPQIKALQTVERSGSHLLDLINDILDVAKIESGQLELEYSNVEIEPLCQSSLAFIKQQALKRRIQLHTQFPNNLPELSIDERRIRQALINLLSNAVKFTPEEGTISLEVTLLPVDIADNLDKTDIQGYVRIAIKDTGIGISHENISKLFQPFFQIDSALNRQYQGTGLGLPLVKRIVEMHGGRVNVASELGVGSCFMIDIPHFTPTSAALTPHQNITATVNSQADPQNSRTFIILLVEDSEANIITLSSYLIAKGYEIILAHNGQEALNILRSLQPDLILMDIQMPIMDGLEATQKIRQLPAFASTPIIALTALAMPNDVDLCLAAGATGYLSKPVKLRELARTIQKLLI</sequence>
<dbReference type="SMART" id="SM00448">
    <property type="entry name" value="REC"/>
    <property type="match status" value="1"/>
</dbReference>
<evidence type="ECO:0000259" key="15">
    <source>
        <dbReference type="PROSITE" id="PS50112"/>
    </source>
</evidence>
<evidence type="ECO:0000256" key="10">
    <source>
        <dbReference type="PROSITE-ProRule" id="PRU00703"/>
    </source>
</evidence>
<dbReference type="PROSITE" id="PS50046">
    <property type="entry name" value="PHYTOCHROME_2"/>
    <property type="match status" value="1"/>
</dbReference>
<dbReference type="GO" id="GO:0009927">
    <property type="term" value="F:histidine phosphotransfer kinase activity"/>
    <property type="evidence" value="ECO:0007669"/>
    <property type="project" value="TreeGrafter"/>
</dbReference>
<reference evidence="17" key="2">
    <citation type="submission" date="2020-08" db="EMBL/GenBank/DDBJ databases">
        <authorList>
            <person name="Chen M."/>
            <person name="Teng W."/>
            <person name="Zhao L."/>
            <person name="Hu C."/>
            <person name="Zhou Y."/>
            <person name="Han B."/>
            <person name="Song L."/>
            <person name="Shu W."/>
        </authorList>
    </citation>
    <scope>NUCLEOTIDE SEQUENCE</scope>
    <source>
        <strain evidence="17">FACHB-1277</strain>
    </source>
</reference>
<name>A0A926UUF0_9CYAN</name>
<evidence type="ECO:0000256" key="6">
    <source>
        <dbReference type="ARBA" id="ARBA00022777"/>
    </source>
</evidence>
<accession>A0A926UUF0</accession>
<dbReference type="RefSeq" id="WP_190351660.1">
    <property type="nucleotide sequence ID" value="NZ_JACJPY010000046.1"/>
</dbReference>
<feature type="coiled-coil region" evidence="11">
    <location>
        <begin position="900"/>
        <end position="934"/>
    </location>
</feature>
<dbReference type="SMART" id="SM00116">
    <property type="entry name" value="CBS"/>
    <property type="match status" value="4"/>
</dbReference>
<dbReference type="SUPFAM" id="SSF47384">
    <property type="entry name" value="Homodimeric domain of signal transducing histidine kinase"/>
    <property type="match status" value="1"/>
</dbReference>
<keyword evidence="10" id="KW-0129">CBS domain</keyword>
<keyword evidence="18" id="KW-1185">Reference proteome</keyword>
<feature type="domain" description="CBS" evidence="16">
    <location>
        <begin position="169"/>
        <end position="236"/>
    </location>
</feature>
<feature type="coiled-coil region" evidence="11">
    <location>
        <begin position="302"/>
        <end position="376"/>
    </location>
</feature>
<evidence type="ECO:0000259" key="16">
    <source>
        <dbReference type="PROSITE" id="PS51371"/>
    </source>
</evidence>
<dbReference type="CDD" id="cd00082">
    <property type="entry name" value="HisKA"/>
    <property type="match status" value="1"/>
</dbReference>
<dbReference type="CDD" id="cd16922">
    <property type="entry name" value="HATPase_EvgS-ArcB-TorS-like"/>
    <property type="match status" value="1"/>
</dbReference>
<dbReference type="Pfam" id="PF00072">
    <property type="entry name" value="Response_reg"/>
    <property type="match status" value="1"/>
</dbReference>
<dbReference type="InterPro" id="IPR036890">
    <property type="entry name" value="HATPase_C_sf"/>
</dbReference>
<dbReference type="Pfam" id="PF01590">
    <property type="entry name" value="GAF"/>
    <property type="match status" value="1"/>
</dbReference>
<dbReference type="SUPFAM" id="SSF54631">
    <property type="entry name" value="CBS-domain pair"/>
    <property type="match status" value="2"/>
</dbReference>
<dbReference type="PROSITE" id="PS50110">
    <property type="entry name" value="RESPONSE_REGULATORY"/>
    <property type="match status" value="1"/>
</dbReference>
<dbReference type="FunFam" id="1.10.287.130:FF:000145">
    <property type="entry name" value="Sensory transduction histidine kinase"/>
    <property type="match status" value="1"/>
</dbReference>
<evidence type="ECO:0000256" key="7">
    <source>
        <dbReference type="ARBA" id="ARBA00023012"/>
    </source>
</evidence>
<keyword evidence="4 9" id="KW-0597">Phosphoprotein</keyword>
<dbReference type="CDD" id="cd00130">
    <property type="entry name" value="PAS"/>
    <property type="match status" value="1"/>
</dbReference>
<dbReference type="GO" id="GO:0005886">
    <property type="term" value="C:plasma membrane"/>
    <property type="evidence" value="ECO:0007669"/>
    <property type="project" value="TreeGrafter"/>
</dbReference>
<dbReference type="Pfam" id="PF00512">
    <property type="entry name" value="HisKA"/>
    <property type="match status" value="1"/>
</dbReference>
<dbReference type="Pfam" id="PF02518">
    <property type="entry name" value="HATPase_c"/>
    <property type="match status" value="1"/>
</dbReference>
<dbReference type="InterPro" id="IPR000014">
    <property type="entry name" value="PAS"/>
</dbReference>
<evidence type="ECO:0000256" key="8">
    <source>
        <dbReference type="ARBA" id="ARBA00074306"/>
    </source>
</evidence>
<dbReference type="SMART" id="SM00091">
    <property type="entry name" value="PAS"/>
    <property type="match status" value="3"/>
</dbReference>